<dbReference type="SMART" id="SM00388">
    <property type="entry name" value="HisKA"/>
    <property type="match status" value="1"/>
</dbReference>
<evidence type="ECO:0000259" key="12">
    <source>
        <dbReference type="PROSITE" id="PS50109"/>
    </source>
</evidence>
<comment type="caution">
    <text evidence="14">The sequence shown here is derived from an EMBL/GenBank/DDBJ whole genome shotgun (WGS) entry which is preliminary data.</text>
</comment>
<name>A0A9X1ISC0_9SPHN</name>
<dbReference type="SUPFAM" id="SSF55874">
    <property type="entry name" value="ATPase domain of HSP90 chaperone/DNA topoisomerase II/histidine kinase"/>
    <property type="match status" value="1"/>
</dbReference>
<dbReference type="Gene3D" id="6.10.340.10">
    <property type="match status" value="1"/>
</dbReference>
<dbReference type="InterPro" id="IPR003661">
    <property type="entry name" value="HisK_dim/P_dom"/>
</dbReference>
<evidence type="ECO:0000256" key="2">
    <source>
        <dbReference type="ARBA" id="ARBA00004370"/>
    </source>
</evidence>
<dbReference type="Pfam" id="PF00512">
    <property type="entry name" value="HisKA"/>
    <property type="match status" value="1"/>
</dbReference>
<dbReference type="Gene3D" id="3.30.565.10">
    <property type="entry name" value="Histidine kinase-like ATPase, C-terminal domain"/>
    <property type="match status" value="1"/>
</dbReference>
<dbReference type="SMART" id="SM00304">
    <property type="entry name" value="HAMP"/>
    <property type="match status" value="1"/>
</dbReference>
<dbReference type="AlphaFoldDB" id="A0A9X1ISC0"/>
<dbReference type="PROSITE" id="PS50109">
    <property type="entry name" value="HIS_KIN"/>
    <property type="match status" value="1"/>
</dbReference>
<accession>A0A9X1ISC0</accession>
<dbReference type="PROSITE" id="PS50885">
    <property type="entry name" value="HAMP"/>
    <property type="match status" value="1"/>
</dbReference>
<dbReference type="InterPro" id="IPR004358">
    <property type="entry name" value="Sig_transdc_His_kin-like_C"/>
</dbReference>
<reference evidence="14" key="1">
    <citation type="submission" date="2021-05" db="EMBL/GenBank/DDBJ databases">
        <title>Genome of Sphingobium sp. strain.</title>
        <authorList>
            <person name="Fan R."/>
        </authorList>
    </citation>
    <scope>NUCLEOTIDE SEQUENCE</scope>
    <source>
        <strain evidence="14">H33</strain>
    </source>
</reference>
<dbReference type="GO" id="GO:0000155">
    <property type="term" value="F:phosphorelay sensor kinase activity"/>
    <property type="evidence" value="ECO:0007669"/>
    <property type="project" value="InterPro"/>
</dbReference>
<dbReference type="CDD" id="cd00075">
    <property type="entry name" value="HATPase"/>
    <property type="match status" value="1"/>
</dbReference>
<evidence type="ECO:0000256" key="11">
    <source>
        <dbReference type="SAM" id="Phobius"/>
    </source>
</evidence>
<evidence type="ECO:0000256" key="6">
    <source>
        <dbReference type="ARBA" id="ARBA00022692"/>
    </source>
</evidence>
<dbReference type="InterPro" id="IPR036097">
    <property type="entry name" value="HisK_dim/P_sf"/>
</dbReference>
<dbReference type="InterPro" id="IPR005467">
    <property type="entry name" value="His_kinase_dom"/>
</dbReference>
<dbReference type="InterPro" id="IPR003660">
    <property type="entry name" value="HAMP_dom"/>
</dbReference>
<evidence type="ECO:0000256" key="4">
    <source>
        <dbReference type="ARBA" id="ARBA00022553"/>
    </source>
</evidence>
<evidence type="ECO:0000259" key="13">
    <source>
        <dbReference type="PROSITE" id="PS50885"/>
    </source>
</evidence>
<comment type="subcellular location">
    <subcellularLocation>
        <location evidence="2">Membrane</location>
    </subcellularLocation>
</comment>
<evidence type="ECO:0000256" key="10">
    <source>
        <dbReference type="ARBA" id="ARBA00023136"/>
    </source>
</evidence>
<dbReference type="EC" id="2.7.13.3" evidence="3"/>
<feature type="transmembrane region" description="Helical" evidence="11">
    <location>
        <begin position="155"/>
        <end position="177"/>
    </location>
</feature>
<dbReference type="Pfam" id="PF02518">
    <property type="entry name" value="HATPase_c"/>
    <property type="match status" value="1"/>
</dbReference>
<dbReference type="SMART" id="SM00387">
    <property type="entry name" value="HATPase_c"/>
    <property type="match status" value="1"/>
</dbReference>
<evidence type="ECO:0000313" key="15">
    <source>
        <dbReference type="Proteomes" id="UP001138757"/>
    </source>
</evidence>
<proteinExistence type="predicted"/>
<feature type="domain" description="Histidine kinase" evidence="12">
    <location>
        <begin position="237"/>
        <end position="448"/>
    </location>
</feature>
<dbReference type="GO" id="GO:0005886">
    <property type="term" value="C:plasma membrane"/>
    <property type="evidence" value="ECO:0007669"/>
    <property type="project" value="TreeGrafter"/>
</dbReference>
<dbReference type="Gene3D" id="1.10.287.130">
    <property type="match status" value="1"/>
</dbReference>
<dbReference type="InterPro" id="IPR050428">
    <property type="entry name" value="TCS_sensor_his_kinase"/>
</dbReference>
<dbReference type="CDD" id="cd00082">
    <property type="entry name" value="HisKA"/>
    <property type="match status" value="1"/>
</dbReference>
<keyword evidence="8 11" id="KW-1133">Transmembrane helix</keyword>
<keyword evidence="10 11" id="KW-0472">Membrane</keyword>
<evidence type="ECO:0000256" key="7">
    <source>
        <dbReference type="ARBA" id="ARBA00022777"/>
    </source>
</evidence>
<sequence>MTVQTHRVGRLAIEVGFAFAVAMLGVGIIGFGVADAWVSNRIDASLRHHTAKYLGSLDGSGATDRAVAAKIVDWQRRKILSERTYLLFRKDGTPVAGRLDIAPPAPGFSNVEFLGGGTKYQSGRALATKLRSGSLFVIVQHSEAAASLNALLPQVVLSISMVALVMGVGATFLFAHLTASRLAETQSTADAIAAGDLSHRIPMDRLDGIFAVQAESLNRMLDRMEELVRAQRLFSSNLAHDLRTPLTRLRSLLARGVGHHDQNSSSLFENADRECLAIINIFDALLRLAEIETGRHPSNMASLALRPLIEDVVDTMEPVIADHGSRLELGRLDDVTISGDPDLINQLLVNLLENVATHTPSGTSAMLSLARDAGDAVITICDNGPGLPAADLARVTQAFQRGSASAKVRGSGLGLAIARAIARFHKGSLDLSNRWPGLEVRVHIPANDGIILPVDADSAAA</sequence>
<keyword evidence="6 11" id="KW-0812">Transmembrane</keyword>
<dbReference type="RefSeq" id="WP_214624551.1">
    <property type="nucleotide sequence ID" value="NZ_JAHGAW010000010.1"/>
</dbReference>
<evidence type="ECO:0000256" key="9">
    <source>
        <dbReference type="ARBA" id="ARBA00023012"/>
    </source>
</evidence>
<dbReference type="Proteomes" id="UP001138757">
    <property type="component" value="Unassembled WGS sequence"/>
</dbReference>
<evidence type="ECO:0000256" key="1">
    <source>
        <dbReference type="ARBA" id="ARBA00000085"/>
    </source>
</evidence>
<dbReference type="CDD" id="cd06225">
    <property type="entry name" value="HAMP"/>
    <property type="match status" value="1"/>
</dbReference>
<organism evidence="14 15">
    <name type="scientific">Sphingobium nicotianae</name>
    <dbReference type="NCBI Taxonomy" id="2782607"/>
    <lineage>
        <taxon>Bacteria</taxon>
        <taxon>Pseudomonadati</taxon>
        <taxon>Pseudomonadota</taxon>
        <taxon>Alphaproteobacteria</taxon>
        <taxon>Sphingomonadales</taxon>
        <taxon>Sphingomonadaceae</taxon>
        <taxon>Sphingobium</taxon>
    </lineage>
</organism>
<dbReference type="InterPro" id="IPR003594">
    <property type="entry name" value="HATPase_dom"/>
</dbReference>
<comment type="catalytic activity">
    <reaction evidence="1">
        <text>ATP + protein L-histidine = ADP + protein N-phospho-L-histidine.</text>
        <dbReference type="EC" id="2.7.13.3"/>
    </reaction>
</comment>
<feature type="transmembrane region" description="Helical" evidence="11">
    <location>
        <begin position="15"/>
        <end position="38"/>
    </location>
</feature>
<dbReference type="EMBL" id="JAHGAW010000010">
    <property type="protein sequence ID" value="MBT2188293.1"/>
    <property type="molecule type" value="Genomic_DNA"/>
</dbReference>
<keyword evidence="5" id="KW-0808">Transferase</keyword>
<evidence type="ECO:0000256" key="3">
    <source>
        <dbReference type="ARBA" id="ARBA00012438"/>
    </source>
</evidence>
<dbReference type="PRINTS" id="PR00344">
    <property type="entry name" value="BCTRLSENSOR"/>
</dbReference>
<gene>
    <name evidence="14" type="ORF">KK488_15155</name>
</gene>
<dbReference type="PANTHER" id="PTHR45436:SF8">
    <property type="entry name" value="HISTIDINE KINASE"/>
    <property type="match status" value="1"/>
</dbReference>
<keyword evidence="4" id="KW-0597">Phosphoprotein</keyword>
<feature type="domain" description="HAMP" evidence="13">
    <location>
        <begin position="176"/>
        <end position="229"/>
    </location>
</feature>
<dbReference type="InterPro" id="IPR036890">
    <property type="entry name" value="HATPase_C_sf"/>
</dbReference>
<protein>
    <recommendedName>
        <fullName evidence="3">histidine kinase</fullName>
        <ecNumber evidence="3">2.7.13.3</ecNumber>
    </recommendedName>
</protein>
<dbReference type="PANTHER" id="PTHR45436">
    <property type="entry name" value="SENSOR HISTIDINE KINASE YKOH"/>
    <property type="match status" value="1"/>
</dbReference>
<keyword evidence="9" id="KW-0902">Two-component regulatory system</keyword>
<evidence type="ECO:0000256" key="5">
    <source>
        <dbReference type="ARBA" id="ARBA00022679"/>
    </source>
</evidence>
<keyword evidence="15" id="KW-1185">Reference proteome</keyword>
<evidence type="ECO:0000313" key="14">
    <source>
        <dbReference type="EMBL" id="MBT2188293.1"/>
    </source>
</evidence>
<keyword evidence="7 14" id="KW-0418">Kinase</keyword>
<dbReference type="SUPFAM" id="SSF47384">
    <property type="entry name" value="Homodimeric domain of signal transducing histidine kinase"/>
    <property type="match status" value="1"/>
</dbReference>
<evidence type="ECO:0000256" key="8">
    <source>
        <dbReference type="ARBA" id="ARBA00022989"/>
    </source>
</evidence>